<evidence type="ECO:0000256" key="1">
    <source>
        <dbReference type="ARBA" id="ARBA00004141"/>
    </source>
</evidence>
<gene>
    <name evidence="11" type="ORF">HID58_000193</name>
</gene>
<dbReference type="Pfam" id="PF00412">
    <property type="entry name" value="LIM"/>
    <property type="match status" value="1"/>
</dbReference>
<evidence type="ECO:0000256" key="8">
    <source>
        <dbReference type="SAM" id="MobiDB-lite"/>
    </source>
</evidence>
<dbReference type="EMBL" id="JAGKQM010000001">
    <property type="protein sequence ID" value="KAH0940556.1"/>
    <property type="molecule type" value="Genomic_DNA"/>
</dbReference>
<comment type="caution">
    <text evidence="11">The sequence shown here is derived from an EMBL/GenBank/DDBJ whole genome shotgun (WGS) entry which is preliminary data.</text>
</comment>
<dbReference type="InterPro" id="IPR045218">
    <property type="entry name" value="DA1-like"/>
</dbReference>
<keyword evidence="6 9" id="KW-0472">Membrane</keyword>
<dbReference type="InterPro" id="IPR001781">
    <property type="entry name" value="Znf_LIM"/>
</dbReference>
<keyword evidence="7" id="KW-0440">LIM domain</keyword>
<dbReference type="Gene3D" id="2.10.110.10">
    <property type="entry name" value="Cysteine Rich Protein"/>
    <property type="match status" value="1"/>
</dbReference>
<evidence type="ECO:0000256" key="5">
    <source>
        <dbReference type="ARBA" id="ARBA00022989"/>
    </source>
</evidence>
<evidence type="ECO:0000313" key="12">
    <source>
        <dbReference type="Proteomes" id="UP000824890"/>
    </source>
</evidence>
<dbReference type="SMART" id="SM00132">
    <property type="entry name" value="LIM"/>
    <property type="match status" value="1"/>
</dbReference>
<keyword evidence="5 9" id="KW-1133">Transmembrane helix</keyword>
<keyword evidence="2 9" id="KW-0812">Transmembrane</keyword>
<evidence type="ECO:0000256" key="4">
    <source>
        <dbReference type="ARBA" id="ARBA00022833"/>
    </source>
</evidence>
<dbReference type="InterPro" id="IPR003903">
    <property type="entry name" value="UIM_dom"/>
</dbReference>
<feature type="transmembrane region" description="Helical" evidence="9">
    <location>
        <begin position="653"/>
        <end position="673"/>
    </location>
</feature>
<dbReference type="Pfam" id="PF04193">
    <property type="entry name" value="PQ-loop"/>
    <property type="match status" value="2"/>
</dbReference>
<dbReference type="PROSITE" id="PS50023">
    <property type="entry name" value="LIM_DOMAIN_2"/>
    <property type="match status" value="1"/>
</dbReference>
<dbReference type="SMART" id="SM00726">
    <property type="entry name" value="UIM"/>
    <property type="match status" value="2"/>
</dbReference>
<evidence type="ECO:0000256" key="9">
    <source>
        <dbReference type="SAM" id="Phobius"/>
    </source>
</evidence>
<reference evidence="11 12" key="1">
    <citation type="submission" date="2021-05" db="EMBL/GenBank/DDBJ databases">
        <title>Genome Assembly of Synthetic Allotetraploid Brassica napus Reveals Homoeologous Exchanges between Subgenomes.</title>
        <authorList>
            <person name="Davis J.T."/>
        </authorList>
    </citation>
    <scope>NUCLEOTIDE SEQUENCE [LARGE SCALE GENOMIC DNA]</scope>
    <source>
        <strain evidence="12">cv. Da-Ae</strain>
        <tissue evidence="11">Seedling</tissue>
    </source>
</reference>
<proteinExistence type="predicted"/>
<feature type="region of interest" description="Disordered" evidence="8">
    <location>
        <begin position="113"/>
        <end position="179"/>
    </location>
</feature>
<evidence type="ECO:0000256" key="7">
    <source>
        <dbReference type="PROSITE-ProRule" id="PRU00125"/>
    </source>
</evidence>
<feature type="region of interest" description="Disordered" evidence="8">
    <location>
        <begin position="64"/>
        <end position="93"/>
    </location>
</feature>
<feature type="domain" description="LIM zinc-binding" evidence="10">
    <location>
        <begin position="247"/>
        <end position="308"/>
    </location>
</feature>
<dbReference type="Gene3D" id="1.20.1280.290">
    <property type="match status" value="2"/>
</dbReference>
<dbReference type="InterPro" id="IPR006603">
    <property type="entry name" value="PQ-loop_rpt"/>
</dbReference>
<sequence length="1000" mass="113076">AVGKKKSRGFVHNFTSIKMVKKRRTHLSLIGSRGNPGKGWPRARKRLLLMPMGWLTKILKGSSHKYSDGQANRRYNREDRSLDTPRYSAEGSDFDKEEIECAIALSLSEQEHVIPQDDKGKKVIEYKSETEEDDDEDEDEDEDEEDDDEEHMRAQVEAAEEEEKKVAQAQIEEEEKRRAEEAELEELEKQLAKARLEEEEVRRAKAQLEEDEQLAKAIQESMNVGSPPPGYDSGSVFPSYPFLVPSRICTGCRAEIGHGRFLSCMGGVWHPECFCCHACDKPIIDCEVFSMSGNRPYHKLCYKEQHHPKCDIPTNPAGLIEYRAHPFWMQKYCPSHERDGTPRCCSCERMEPKDTKYLILDDGRKLCLECLDSAIMDTNECQPLYLEIREFYEGLHMKVEQQIPMLLVERSALNEAMEGEKHGHHHLPETRGLCLSEEQTVTTVLRRPKIGAGYKLIDMITEPCRLVRRCEVTAILILYGLPRPEVEEGICQVLAHMWLESETYAGSTLIDIASSSSSSSSAAVAIASSKKGERSDFEKKLGEFFKHQIESDSSSAYGDGFRQGNQAVLTHGLKRTLDHIRLTGWRSEIQQGIKYVQGNMLIDHTLDRFSSLSHTYIEMVYARYCLKEKKTCVRWVERYFDDCLCNLNDEVSFALGIVSLICWGVAEIPQIITNFRTKSSHGVSLSFLLAWVAGDIFNLIGCLLEPATLPTQFYTALLYTVSTVVLVIQTIYYDYIYRLCTHGRTKICQKDEEDEEKKPLNPPKTMGSAISIPGESYKASPRKEFYYTSARSLAGSGTPPLRTSYFRVAKSGPSAMTIDSGSSSDEDETMSTLPVVTAKTITQPRPIPRQAGFGTFLAASVSLPLQAKSLAEKYAHASSRRLLNERIVEHSALGQWLGWLMAAIYMGGRIPQIWLNGLNPLMFIFALVANATYVGSILVRTIEWDSIKANLPWLLDAIVCVLLDLFYIYYKYCRTNSSKGEEEAEHGYGDYVEASKTFVS</sequence>
<dbReference type="PANTHER" id="PTHR24209:SF25">
    <property type="entry name" value="PROTEIN DA1-RELATED 1"/>
    <property type="match status" value="1"/>
</dbReference>
<dbReference type="CDD" id="cd09396">
    <property type="entry name" value="LIM_DA1"/>
    <property type="match status" value="1"/>
</dbReference>
<dbReference type="PROSITE" id="PS50330">
    <property type="entry name" value="UIM"/>
    <property type="match status" value="2"/>
</dbReference>
<comment type="subcellular location">
    <subcellularLocation>
        <location evidence="1">Membrane</location>
        <topology evidence="1">Multi-pass membrane protein</topology>
    </subcellularLocation>
</comment>
<feature type="compositionally biased region" description="Basic and acidic residues" evidence="8">
    <location>
        <begin position="113"/>
        <end position="129"/>
    </location>
</feature>
<feature type="transmembrane region" description="Helical" evidence="9">
    <location>
        <begin position="951"/>
        <end position="970"/>
    </location>
</feature>
<protein>
    <recommendedName>
        <fullName evidence="10">LIM zinc-binding domain-containing protein</fullName>
    </recommendedName>
</protein>
<accession>A0ABQ8EG28</accession>
<keyword evidence="4 7" id="KW-0862">Zinc</keyword>
<evidence type="ECO:0000256" key="3">
    <source>
        <dbReference type="ARBA" id="ARBA00022723"/>
    </source>
</evidence>
<dbReference type="Proteomes" id="UP000824890">
    <property type="component" value="Unassembled WGS sequence"/>
</dbReference>
<keyword evidence="3 7" id="KW-0479">Metal-binding</keyword>
<evidence type="ECO:0000256" key="6">
    <source>
        <dbReference type="ARBA" id="ARBA00023136"/>
    </source>
</evidence>
<evidence type="ECO:0000313" key="11">
    <source>
        <dbReference type="EMBL" id="KAH0940556.1"/>
    </source>
</evidence>
<feature type="transmembrane region" description="Helical" evidence="9">
    <location>
        <begin position="685"/>
        <end position="707"/>
    </location>
</feature>
<feature type="non-terminal residue" evidence="11">
    <location>
        <position position="1"/>
    </location>
</feature>
<evidence type="ECO:0000259" key="10">
    <source>
        <dbReference type="PROSITE" id="PS50023"/>
    </source>
</evidence>
<feature type="transmembrane region" description="Helical" evidence="9">
    <location>
        <begin position="713"/>
        <end position="736"/>
    </location>
</feature>
<feature type="region of interest" description="Disordered" evidence="8">
    <location>
        <begin position="750"/>
        <end position="773"/>
    </location>
</feature>
<name>A0ABQ8EG28_BRANA</name>
<keyword evidence="12" id="KW-1185">Reference proteome</keyword>
<evidence type="ECO:0000256" key="2">
    <source>
        <dbReference type="ARBA" id="ARBA00022692"/>
    </source>
</evidence>
<dbReference type="SMART" id="SM00679">
    <property type="entry name" value="CTNS"/>
    <property type="match status" value="2"/>
</dbReference>
<organism evidence="11 12">
    <name type="scientific">Brassica napus</name>
    <name type="common">Rape</name>
    <dbReference type="NCBI Taxonomy" id="3708"/>
    <lineage>
        <taxon>Eukaryota</taxon>
        <taxon>Viridiplantae</taxon>
        <taxon>Streptophyta</taxon>
        <taxon>Embryophyta</taxon>
        <taxon>Tracheophyta</taxon>
        <taxon>Spermatophyta</taxon>
        <taxon>Magnoliopsida</taxon>
        <taxon>eudicotyledons</taxon>
        <taxon>Gunneridae</taxon>
        <taxon>Pentapetalae</taxon>
        <taxon>rosids</taxon>
        <taxon>malvids</taxon>
        <taxon>Brassicales</taxon>
        <taxon>Brassicaceae</taxon>
        <taxon>Brassiceae</taxon>
        <taxon>Brassica</taxon>
    </lineage>
</organism>
<feature type="transmembrane region" description="Helical" evidence="9">
    <location>
        <begin position="921"/>
        <end position="939"/>
    </location>
</feature>
<feature type="compositionally biased region" description="Acidic residues" evidence="8">
    <location>
        <begin position="130"/>
        <end position="149"/>
    </location>
</feature>
<dbReference type="PROSITE" id="PS00478">
    <property type="entry name" value="LIM_DOMAIN_1"/>
    <property type="match status" value="1"/>
</dbReference>
<dbReference type="InterPro" id="IPR022087">
    <property type="entry name" value="DA1-like_dom"/>
</dbReference>
<dbReference type="PANTHER" id="PTHR24209">
    <property type="entry name" value="PROTEIN DA1-RELATED 2"/>
    <property type="match status" value="1"/>
</dbReference>
<dbReference type="SUPFAM" id="SSF57716">
    <property type="entry name" value="Glucocorticoid receptor-like (DNA-binding domain)"/>
    <property type="match status" value="1"/>
</dbReference>
<dbReference type="Pfam" id="PF12315">
    <property type="entry name" value="DA1-like"/>
    <property type="match status" value="2"/>
</dbReference>